<gene>
    <name evidence="2" type="ORF">BLGHR1_10889</name>
</gene>
<name>A0A383UIN0_BLUHO</name>
<evidence type="ECO:0000313" key="2">
    <source>
        <dbReference type="EMBL" id="SZF00161.1"/>
    </source>
</evidence>
<feature type="region of interest" description="Disordered" evidence="1">
    <location>
        <begin position="182"/>
        <end position="238"/>
    </location>
</feature>
<feature type="compositionally biased region" description="Low complexity" evidence="1">
    <location>
        <begin position="182"/>
        <end position="193"/>
    </location>
</feature>
<feature type="compositionally biased region" description="Polar residues" evidence="1">
    <location>
        <begin position="16"/>
        <end position="37"/>
    </location>
</feature>
<dbReference type="Gene3D" id="3.30.160.60">
    <property type="entry name" value="Classic Zinc Finger"/>
    <property type="match status" value="1"/>
</dbReference>
<sequence length="431" mass="47894">MDSNVCVDPRIVASPVNRSRSNSGHTSTPHFEGLNIQNITSTNQQSRISSENSDAYPTSNFLYHKTNSVPQNPTIFSHISESNSAANWSTFPPSSEEPIGTVPLLKLGPAQAFSGHQNQPNNQIVNRSNTYSMGMNSTMGIHHYDSQFDGYHTWPQFELHDQLFSVPSPEILFEEPELLSSSMCSRSPSSSPPQARNSVEARDLKRRRDQIRRETKSCIRRARSASNNSNHYSISQGTSPDLFQKTDYATSVTPSPLLSQCSVQTSPTLSSTPFLSPYSPHLNSQLPNDIYGQPFNIIPNDFTTTMAYPMSYNGQVETSIPNYIERPHSLPLSSIPDHLGMYCPQPAGPSLGQSESNDPVRVVHSRPKPQCWEHGCNGRQFSTFSNLLRHQREKSGAAQKSSCPHCGAEFTRTTARNGHLAHDKCKQRRSS</sequence>
<organism evidence="2 3">
    <name type="scientific">Blumeria hordei</name>
    <name type="common">Barley powdery mildew</name>
    <name type="synonym">Blumeria graminis f. sp. hordei</name>
    <dbReference type="NCBI Taxonomy" id="2867405"/>
    <lineage>
        <taxon>Eukaryota</taxon>
        <taxon>Fungi</taxon>
        <taxon>Dikarya</taxon>
        <taxon>Ascomycota</taxon>
        <taxon>Pezizomycotina</taxon>
        <taxon>Leotiomycetes</taxon>
        <taxon>Erysiphales</taxon>
        <taxon>Erysiphaceae</taxon>
        <taxon>Blumeria</taxon>
    </lineage>
</organism>
<feature type="compositionally biased region" description="Polar residues" evidence="1">
    <location>
        <begin position="224"/>
        <end position="238"/>
    </location>
</feature>
<dbReference type="VEuPathDB" id="FungiDB:BLGHR1_10889"/>
<feature type="region of interest" description="Disordered" evidence="1">
    <location>
        <begin position="1"/>
        <end position="37"/>
    </location>
</feature>
<evidence type="ECO:0000256" key="1">
    <source>
        <dbReference type="SAM" id="MobiDB-lite"/>
    </source>
</evidence>
<protein>
    <submittedName>
        <fullName evidence="2">Uncharacterized protein</fullName>
    </submittedName>
</protein>
<evidence type="ECO:0000313" key="3">
    <source>
        <dbReference type="Proteomes" id="UP000275772"/>
    </source>
</evidence>
<accession>A0A383UIN0</accession>
<proteinExistence type="predicted"/>
<dbReference type="Proteomes" id="UP000275772">
    <property type="component" value="Unassembled WGS sequence"/>
</dbReference>
<dbReference type="EMBL" id="UNSH01000008">
    <property type="protein sequence ID" value="SZF00161.1"/>
    <property type="molecule type" value="Genomic_DNA"/>
</dbReference>
<dbReference type="AlphaFoldDB" id="A0A383UIN0"/>
<reference evidence="2 3" key="1">
    <citation type="submission" date="2017-11" db="EMBL/GenBank/DDBJ databases">
        <authorList>
            <person name="Kracher B."/>
        </authorList>
    </citation>
    <scope>NUCLEOTIDE SEQUENCE [LARGE SCALE GENOMIC DNA]</scope>
    <source>
        <strain evidence="2 3">RACE1</strain>
    </source>
</reference>